<dbReference type="RefSeq" id="WP_024048329.1">
    <property type="nucleotide sequence ID" value="NZ_AZMC01000269.1"/>
</dbReference>
<comment type="caution">
    <text evidence="1">The sequence shown here is derived from an EMBL/GenBank/DDBJ whole genome shotgun (WGS) entry which is preliminary data.</text>
</comment>
<dbReference type="AlphaFoldDB" id="W1U2G8"/>
<protein>
    <recommendedName>
        <fullName evidence="3">Hep/Hag repeat protein</fullName>
    </recommendedName>
</protein>
<feature type="non-terminal residue" evidence="1">
    <location>
        <position position="143"/>
    </location>
</feature>
<sequence length="143" mass="15329">DGDNVTNIKAGDISITKNEGGKTTTRTFWEISNKVDENTTKINNIETNIDTKIDQKIEDAKITVEGDTDTGVKATAIEDNGKVKGYKVSLDKKVTVGNVAIDGKDGKGEITGLTNKDWDGENIVSGRAATEDQLQKAMGKVQA</sequence>
<organism evidence="1 2">
    <name type="scientific">Negativicoccus succinicivorans DORA_17_25</name>
    <dbReference type="NCBI Taxonomy" id="1403945"/>
    <lineage>
        <taxon>Bacteria</taxon>
        <taxon>Bacillati</taxon>
        <taxon>Bacillota</taxon>
        <taxon>Negativicutes</taxon>
        <taxon>Veillonellales</taxon>
        <taxon>Veillonellaceae</taxon>
        <taxon>Negativicoccus</taxon>
    </lineage>
</organism>
<name>W1U2G8_9FIRM</name>
<accession>W1U2G8</accession>
<feature type="non-terminal residue" evidence="1">
    <location>
        <position position="1"/>
    </location>
</feature>
<evidence type="ECO:0000313" key="2">
    <source>
        <dbReference type="Proteomes" id="UP000018840"/>
    </source>
</evidence>
<evidence type="ECO:0000313" key="1">
    <source>
        <dbReference type="EMBL" id="ETI86834.1"/>
    </source>
</evidence>
<dbReference type="Proteomes" id="UP000018840">
    <property type="component" value="Unassembled WGS sequence"/>
</dbReference>
<dbReference type="EMBL" id="AZMC01000269">
    <property type="protein sequence ID" value="ETI86834.1"/>
    <property type="molecule type" value="Genomic_DNA"/>
</dbReference>
<gene>
    <name evidence="1" type="ORF">Q612_NSC00269G0001</name>
</gene>
<proteinExistence type="predicted"/>
<evidence type="ECO:0008006" key="3">
    <source>
        <dbReference type="Google" id="ProtNLM"/>
    </source>
</evidence>
<reference evidence="1 2" key="1">
    <citation type="submission" date="2013-12" db="EMBL/GenBank/DDBJ databases">
        <title>A Varibaculum cambriense genome reconstructed from a premature infant gut community with otherwise low bacterial novelty that shifts toward anaerobic metabolism during the third week of life.</title>
        <authorList>
            <person name="Brown C.T."/>
            <person name="Sharon I."/>
            <person name="Thomas B.C."/>
            <person name="Castelle C.J."/>
            <person name="Morowitz M.J."/>
            <person name="Banfield J.F."/>
        </authorList>
    </citation>
    <scope>NUCLEOTIDE SEQUENCE [LARGE SCALE GENOMIC DNA]</scope>
    <source>
        <strain evidence="2">DORA_17_25</strain>
    </source>
</reference>